<accession>A0AAW2DYH4</accession>
<keyword evidence="1" id="KW-1133">Transmembrane helix</keyword>
<name>A0AAW2DYH4_9ROSI</name>
<proteinExistence type="predicted"/>
<feature type="transmembrane region" description="Helical" evidence="1">
    <location>
        <begin position="54"/>
        <end position="79"/>
    </location>
</feature>
<gene>
    <name evidence="2" type="ORF">SO802_002560</name>
</gene>
<evidence type="ECO:0000313" key="2">
    <source>
        <dbReference type="EMBL" id="KAL0015491.1"/>
    </source>
</evidence>
<keyword evidence="1" id="KW-0812">Transmembrane</keyword>
<comment type="caution">
    <text evidence="2">The sequence shown here is derived from an EMBL/GenBank/DDBJ whole genome shotgun (WGS) entry which is preliminary data.</text>
</comment>
<evidence type="ECO:0000313" key="3">
    <source>
        <dbReference type="Proteomes" id="UP001459277"/>
    </source>
</evidence>
<dbReference type="Proteomes" id="UP001459277">
    <property type="component" value="Unassembled WGS sequence"/>
</dbReference>
<evidence type="ECO:0000256" key="1">
    <source>
        <dbReference type="SAM" id="Phobius"/>
    </source>
</evidence>
<keyword evidence="3" id="KW-1185">Reference proteome</keyword>
<keyword evidence="1" id="KW-0472">Membrane</keyword>
<dbReference type="EMBL" id="JAZDWU010000001">
    <property type="protein sequence ID" value="KAL0015491.1"/>
    <property type="molecule type" value="Genomic_DNA"/>
</dbReference>
<organism evidence="2 3">
    <name type="scientific">Lithocarpus litseifolius</name>
    <dbReference type="NCBI Taxonomy" id="425828"/>
    <lineage>
        <taxon>Eukaryota</taxon>
        <taxon>Viridiplantae</taxon>
        <taxon>Streptophyta</taxon>
        <taxon>Embryophyta</taxon>
        <taxon>Tracheophyta</taxon>
        <taxon>Spermatophyta</taxon>
        <taxon>Magnoliopsida</taxon>
        <taxon>eudicotyledons</taxon>
        <taxon>Gunneridae</taxon>
        <taxon>Pentapetalae</taxon>
        <taxon>rosids</taxon>
        <taxon>fabids</taxon>
        <taxon>Fagales</taxon>
        <taxon>Fagaceae</taxon>
        <taxon>Lithocarpus</taxon>
    </lineage>
</organism>
<reference evidence="2 3" key="1">
    <citation type="submission" date="2024-01" db="EMBL/GenBank/DDBJ databases">
        <title>A telomere-to-telomere, gap-free genome of sweet tea (Lithocarpus litseifolius).</title>
        <authorList>
            <person name="Zhou J."/>
        </authorList>
    </citation>
    <scope>NUCLEOTIDE SEQUENCE [LARGE SCALE GENOMIC DNA]</scope>
    <source>
        <strain evidence="2">Zhou-2022a</strain>
        <tissue evidence="2">Leaf</tissue>
    </source>
</reference>
<protein>
    <submittedName>
        <fullName evidence="2">Uncharacterized protein</fullName>
    </submittedName>
</protein>
<sequence length="80" mass="8891">MVKVPSGRCRRPLPGRRHANETFDKEASFGLLANMILDLILEYNMDSATGAIVLFQWSAISNLITIMGLSFPFSISLSLF</sequence>
<dbReference type="AlphaFoldDB" id="A0AAW2DYH4"/>